<evidence type="ECO:0000313" key="1">
    <source>
        <dbReference type="EMBL" id="MBO3656705.1"/>
    </source>
</evidence>
<dbReference type="Proteomes" id="UP000670925">
    <property type="component" value="Unassembled WGS sequence"/>
</dbReference>
<gene>
    <name evidence="1" type="ORF">J5N55_01195</name>
</gene>
<organism evidence="1 2">
    <name type="scientific">Acinetobacter haemolyticus</name>
    <dbReference type="NCBI Taxonomy" id="29430"/>
    <lineage>
        <taxon>Bacteria</taxon>
        <taxon>Pseudomonadati</taxon>
        <taxon>Pseudomonadota</taxon>
        <taxon>Gammaproteobacteria</taxon>
        <taxon>Moraxellales</taxon>
        <taxon>Moraxellaceae</taxon>
        <taxon>Acinetobacter</taxon>
    </lineage>
</organism>
<sequence>MNQDNSIDPIHYLEMMFGRFLNDVNTEEVKTINFLVFSEIVVAFTTCGVFSDLEQSNRACDMQAKLKEILQI</sequence>
<name>A0AAW4J1A7_ACIHA</name>
<evidence type="ECO:0000313" key="2">
    <source>
        <dbReference type="Proteomes" id="UP000670925"/>
    </source>
</evidence>
<dbReference type="AlphaFoldDB" id="A0AAW4J1A7"/>
<proteinExistence type="predicted"/>
<dbReference type="RefSeq" id="WP_208463290.1">
    <property type="nucleotide sequence ID" value="NZ_JAGFOT010000001.1"/>
</dbReference>
<reference evidence="1" key="1">
    <citation type="submission" date="2021-03" db="EMBL/GenBank/DDBJ databases">
        <title>Acinetobacter spp. whole-genome sequenced from Terengganu.</title>
        <authorList>
            <person name="Mohd Rani F."/>
        </authorList>
    </citation>
    <scope>NUCLEOTIDE SEQUENCE</scope>
    <source>
        <strain evidence="1">AC1502</strain>
    </source>
</reference>
<comment type="caution">
    <text evidence="1">The sequence shown here is derived from an EMBL/GenBank/DDBJ whole genome shotgun (WGS) entry which is preliminary data.</text>
</comment>
<protein>
    <submittedName>
        <fullName evidence="1">Uncharacterized protein</fullName>
    </submittedName>
</protein>
<accession>A0AAW4J1A7</accession>
<dbReference type="EMBL" id="JAGFOT010000001">
    <property type="protein sequence ID" value="MBO3656705.1"/>
    <property type="molecule type" value="Genomic_DNA"/>
</dbReference>